<dbReference type="EMBL" id="JABXWT010000008">
    <property type="protein sequence ID" value="NVO57020.1"/>
    <property type="molecule type" value="Genomic_DNA"/>
</dbReference>
<proteinExistence type="predicted"/>
<dbReference type="Proteomes" id="UP000630805">
    <property type="component" value="Unassembled WGS sequence"/>
</dbReference>
<dbReference type="RefSeq" id="WP_176866024.1">
    <property type="nucleotide sequence ID" value="NZ_JABXWT010000008.1"/>
</dbReference>
<dbReference type="SUPFAM" id="SSF52096">
    <property type="entry name" value="ClpP/crotonase"/>
    <property type="match status" value="1"/>
</dbReference>
<comment type="caution">
    <text evidence="1">The sequence shown here is derived from an EMBL/GenBank/DDBJ whole genome shotgun (WGS) entry which is preliminary data.</text>
</comment>
<name>A0ABX2PTJ2_9RHOB</name>
<evidence type="ECO:0000313" key="2">
    <source>
        <dbReference type="Proteomes" id="UP000630805"/>
    </source>
</evidence>
<reference evidence="1 2" key="1">
    <citation type="submission" date="2020-06" db="EMBL/GenBank/DDBJ databases">
        <authorList>
            <person name="Cao W.R."/>
        </authorList>
    </citation>
    <scope>NUCLEOTIDE SEQUENCE [LARGE SCALE GENOMIC DNA]</scope>
    <source>
        <strain evidence="1 2">B1Z28</strain>
    </source>
</reference>
<sequence>MSFKLPITAALLTLLTACGYPQTKIVTRGDQFVLTGIINETTLEVIQEARQGTSRISTISLQNVPGSANDEASLSKLSRYIRAENLDTIVPSDGIVASGGTDMALMGRRHVIEPGACVGVHSWAAGVFGLPVDIGAELPRDAPEHQLYLKFYDNIGISHDFYWFTLEVAGPDAVHWMSPEEINRFGLSDVLVPTSGETIAERSARCFGRLTL</sequence>
<evidence type="ECO:0000313" key="1">
    <source>
        <dbReference type="EMBL" id="NVO57020.1"/>
    </source>
</evidence>
<keyword evidence="2" id="KW-1185">Reference proteome</keyword>
<protein>
    <submittedName>
        <fullName evidence="1">Alpha/beta hydrolase</fullName>
    </submittedName>
</protein>
<dbReference type="PROSITE" id="PS51257">
    <property type="entry name" value="PROKAR_LIPOPROTEIN"/>
    <property type="match status" value="1"/>
</dbReference>
<keyword evidence="1" id="KW-0378">Hydrolase</keyword>
<dbReference type="GO" id="GO:0016787">
    <property type="term" value="F:hydrolase activity"/>
    <property type="evidence" value="ECO:0007669"/>
    <property type="project" value="UniProtKB-KW"/>
</dbReference>
<organism evidence="1 2">
    <name type="scientific">Ruegeria haliotis</name>
    <dbReference type="NCBI Taxonomy" id="2747601"/>
    <lineage>
        <taxon>Bacteria</taxon>
        <taxon>Pseudomonadati</taxon>
        <taxon>Pseudomonadota</taxon>
        <taxon>Alphaproteobacteria</taxon>
        <taxon>Rhodobacterales</taxon>
        <taxon>Roseobacteraceae</taxon>
        <taxon>Ruegeria</taxon>
    </lineage>
</organism>
<gene>
    <name evidence="1" type="ORF">HW561_14590</name>
</gene>
<dbReference type="InterPro" id="IPR029045">
    <property type="entry name" value="ClpP/crotonase-like_dom_sf"/>
</dbReference>
<accession>A0ABX2PTJ2</accession>